<feature type="short sequence motif" description="'KMSKS' region" evidence="8">
    <location>
        <begin position="220"/>
        <end position="224"/>
    </location>
</feature>
<keyword evidence="1 8" id="KW-0436">Ligase</keyword>
<dbReference type="Gene3D" id="3.40.50.620">
    <property type="entry name" value="HUPs"/>
    <property type="match status" value="1"/>
</dbReference>
<dbReference type="Pfam" id="PF00579">
    <property type="entry name" value="tRNA-synt_1b"/>
    <property type="match status" value="1"/>
</dbReference>
<keyword evidence="4" id="KW-0694">RNA-binding</keyword>
<dbReference type="PANTHER" id="PTHR11766:SF0">
    <property type="entry name" value="TYROSINE--TRNA LIGASE, MITOCHONDRIAL"/>
    <property type="match status" value="1"/>
</dbReference>
<comment type="similarity">
    <text evidence="8">Belongs to the class-I aminoacyl-tRNA synthetase family. TyrS type 1 subfamily.</text>
</comment>
<dbReference type="Pfam" id="PF22421">
    <property type="entry name" value="SYY_C-terminal"/>
    <property type="match status" value="1"/>
</dbReference>
<protein>
    <recommendedName>
        <fullName evidence="8">Tyrosine--tRNA ligase</fullName>
        <ecNumber evidence="8">6.1.1.1</ecNumber>
    </recommendedName>
    <alternativeName>
        <fullName evidence="8">Tyrosyl-tRNA synthetase</fullName>
        <shortName evidence="8">TyrRS</shortName>
    </alternativeName>
</protein>
<evidence type="ECO:0000256" key="8">
    <source>
        <dbReference type="HAMAP-Rule" id="MF_02006"/>
    </source>
</evidence>
<dbReference type="AlphaFoldDB" id="A0A5B8JCW9"/>
<dbReference type="Proteomes" id="UP000318927">
    <property type="component" value="Chromosome"/>
</dbReference>
<dbReference type="GO" id="GO:0006437">
    <property type="term" value="P:tyrosyl-tRNA aminoacylation"/>
    <property type="evidence" value="ECO:0007669"/>
    <property type="project" value="UniProtKB-UniRule"/>
</dbReference>
<comment type="function">
    <text evidence="8">Catalyzes the attachment of tyrosine to tRNA(Tyr) in a two-step reaction: tyrosine is first activated by ATP to form Tyr-AMP and then transferred to the acceptor end of tRNA(Tyr).</text>
</comment>
<evidence type="ECO:0000256" key="3">
    <source>
        <dbReference type="ARBA" id="ARBA00022840"/>
    </source>
</evidence>
<evidence type="ECO:0000313" key="11">
    <source>
        <dbReference type="Proteomes" id="UP000318927"/>
    </source>
</evidence>
<dbReference type="Gene3D" id="1.10.240.10">
    <property type="entry name" value="Tyrosyl-Transfer RNA Synthetase"/>
    <property type="match status" value="1"/>
</dbReference>
<keyword evidence="11" id="KW-1185">Reference proteome</keyword>
<evidence type="ECO:0000256" key="2">
    <source>
        <dbReference type="ARBA" id="ARBA00022741"/>
    </source>
</evidence>
<dbReference type="InterPro" id="IPR001412">
    <property type="entry name" value="aa-tRNA-synth_I_CS"/>
</dbReference>
<feature type="binding site" evidence="8">
    <location>
        <position position="163"/>
    </location>
    <ligand>
        <name>L-tyrosine</name>
        <dbReference type="ChEBI" id="CHEBI:58315"/>
    </ligand>
</feature>
<dbReference type="KEGG" id="mans:FRW55_03255"/>
<dbReference type="Gene3D" id="3.10.290.10">
    <property type="entry name" value="RNA-binding S4 domain"/>
    <property type="match status" value="1"/>
</dbReference>
<keyword evidence="5 8" id="KW-0648">Protein biosynthesis</keyword>
<dbReference type="PROSITE" id="PS00178">
    <property type="entry name" value="AA_TRNA_LIGASE_I"/>
    <property type="match status" value="1"/>
</dbReference>
<evidence type="ECO:0000256" key="4">
    <source>
        <dbReference type="ARBA" id="ARBA00022884"/>
    </source>
</evidence>
<accession>A0A5B8JCW9</accession>
<gene>
    <name evidence="8" type="primary">tyrS</name>
    <name evidence="10" type="ORF">FRW55_03255</name>
</gene>
<dbReference type="InterPro" id="IPR024107">
    <property type="entry name" value="Tyr-tRNA-ligase_bac_1"/>
</dbReference>
<evidence type="ECO:0000256" key="5">
    <source>
        <dbReference type="ARBA" id="ARBA00022917"/>
    </source>
</evidence>
<dbReference type="OrthoDB" id="9804243at2"/>
<dbReference type="CDD" id="cd00805">
    <property type="entry name" value="TyrRS_core"/>
    <property type="match status" value="1"/>
</dbReference>
<feature type="short sequence motif" description="'HIGH' region" evidence="8">
    <location>
        <begin position="37"/>
        <end position="46"/>
    </location>
</feature>
<dbReference type="InterPro" id="IPR036986">
    <property type="entry name" value="S4_RNA-bd_sf"/>
</dbReference>
<dbReference type="InterPro" id="IPR002307">
    <property type="entry name" value="Tyr-tRNA-ligase"/>
</dbReference>
<keyword evidence="6 8" id="KW-0030">Aminoacyl-tRNA synthetase</keyword>
<evidence type="ECO:0000256" key="6">
    <source>
        <dbReference type="ARBA" id="ARBA00023146"/>
    </source>
</evidence>
<name>A0A5B8JCW9_9MOLU</name>
<dbReference type="FunFam" id="1.10.240.10:FF:000001">
    <property type="entry name" value="Tyrosine--tRNA ligase"/>
    <property type="match status" value="1"/>
</dbReference>
<dbReference type="RefSeq" id="WP_146368708.1">
    <property type="nucleotide sequence ID" value="NZ_CP042295.1"/>
</dbReference>
<keyword evidence="8" id="KW-0963">Cytoplasm</keyword>
<evidence type="ECO:0000256" key="1">
    <source>
        <dbReference type="ARBA" id="ARBA00022598"/>
    </source>
</evidence>
<evidence type="ECO:0000313" key="10">
    <source>
        <dbReference type="EMBL" id="QDY87153.1"/>
    </source>
</evidence>
<dbReference type="GO" id="GO:0005829">
    <property type="term" value="C:cytosol"/>
    <property type="evidence" value="ECO:0007669"/>
    <property type="project" value="TreeGrafter"/>
</dbReference>
<dbReference type="PRINTS" id="PR01040">
    <property type="entry name" value="TRNASYNTHTYR"/>
</dbReference>
<dbReference type="InterPro" id="IPR002305">
    <property type="entry name" value="aa-tRNA-synth_Ic"/>
</dbReference>
<feature type="binding site" evidence="8">
    <location>
        <position position="32"/>
    </location>
    <ligand>
        <name>L-tyrosine</name>
        <dbReference type="ChEBI" id="CHEBI:58315"/>
    </ligand>
</feature>
<comment type="subcellular location">
    <subcellularLocation>
        <location evidence="8">Cytoplasm</location>
    </subcellularLocation>
</comment>
<dbReference type="GO" id="GO:0003723">
    <property type="term" value="F:RNA binding"/>
    <property type="evidence" value="ECO:0007669"/>
    <property type="project" value="UniProtKB-KW"/>
</dbReference>
<evidence type="ECO:0000259" key="9">
    <source>
        <dbReference type="Pfam" id="PF22421"/>
    </source>
</evidence>
<keyword evidence="2 8" id="KW-0547">Nucleotide-binding</keyword>
<dbReference type="HAMAP" id="MF_02006">
    <property type="entry name" value="Tyr_tRNA_synth_type1"/>
    <property type="match status" value="1"/>
</dbReference>
<dbReference type="PANTHER" id="PTHR11766">
    <property type="entry name" value="TYROSYL-TRNA SYNTHETASE"/>
    <property type="match status" value="1"/>
</dbReference>
<dbReference type="SUPFAM" id="SSF55174">
    <property type="entry name" value="Alpha-L RNA-binding motif"/>
    <property type="match status" value="1"/>
</dbReference>
<dbReference type="NCBIfam" id="TIGR00234">
    <property type="entry name" value="tyrS"/>
    <property type="match status" value="1"/>
</dbReference>
<comment type="catalytic activity">
    <reaction evidence="7 8">
        <text>tRNA(Tyr) + L-tyrosine + ATP = L-tyrosyl-tRNA(Tyr) + AMP + diphosphate + H(+)</text>
        <dbReference type="Rhea" id="RHEA:10220"/>
        <dbReference type="Rhea" id="RHEA-COMP:9706"/>
        <dbReference type="Rhea" id="RHEA-COMP:9707"/>
        <dbReference type="ChEBI" id="CHEBI:15378"/>
        <dbReference type="ChEBI" id="CHEBI:30616"/>
        <dbReference type="ChEBI" id="CHEBI:33019"/>
        <dbReference type="ChEBI" id="CHEBI:58315"/>
        <dbReference type="ChEBI" id="CHEBI:78442"/>
        <dbReference type="ChEBI" id="CHEBI:78536"/>
        <dbReference type="ChEBI" id="CHEBI:456215"/>
        <dbReference type="EC" id="6.1.1.1"/>
    </reaction>
</comment>
<dbReference type="EC" id="6.1.1.1" evidence="8"/>
<dbReference type="InterPro" id="IPR024088">
    <property type="entry name" value="Tyr-tRNA-ligase_bac-type"/>
</dbReference>
<dbReference type="GO" id="GO:0005524">
    <property type="term" value="F:ATP binding"/>
    <property type="evidence" value="ECO:0007669"/>
    <property type="project" value="UniProtKB-UniRule"/>
</dbReference>
<dbReference type="SUPFAM" id="SSF52374">
    <property type="entry name" value="Nucleotidylyl transferase"/>
    <property type="match status" value="1"/>
</dbReference>
<evidence type="ECO:0000256" key="7">
    <source>
        <dbReference type="ARBA" id="ARBA00048248"/>
    </source>
</evidence>
<comment type="subunit">
    <text evidence="8">Homodimer.</text>
</comment>
<feature type="binding site" evidence="8">
    <location>
        <position position="223"/>
    </location>
    <ligand>
        <name>ATP</name>
        <dbReference type="ChEBI" id="CHEBI:30616"/>
    </ligand>
</feature>
<sequence>MNILNELKERGILKNISSEEKFNSLEKGAKVYIGFDPTAQSLHLGNYIQIKTLQRFKQAGFTPIMVVGGATGMIGDPSGRNTERNLLDSKTLENNKEKIRKQLSKFDIDVVDNYDFYKDMNILYFLREVGKLISINYMLSKDVVSSRLENGISFTEFSYQLIQGWDFYQLYKLHNTKIQVGGSDQWGNITTGLEIISKKCENPDAVGITLNLLTDENGNKFGKSTGGGSLWLDKDMNSPYNLYQFLFNQPDSQIEKLLLWLTSLEINEIKNIIKNHFENPSLQNAQRVLAFEVVKDIHGYNEAQKSFNLSQFIFNPQFDITSLKLNEFKNMIDHFKVLEVKNDSNLVEELMKNEVFKSKREVREFIQNKSLKFNFTPVDENTKISSNLFDNKYAIVNKGKKQIFILKIV</sequence>
<keyword evidence="3 8" id="KW-0067">ATP-binding</keyword>
<dbReference type="GO" id="GO:0004831">
    <property type="term" value="F:tyrosine-tRNA ligase activity"/>
    <property type="evidence" value="ECO:0007669"/>
    <property type="project" value="UniProtKB-UniRule"/>
</dbReference>
<dbReference type="EMBL" id="CP042295">
    <property type="protein sequence ID" value="QDY87153.1"/>
    <property type="molecule type" value="Genomic_DNA"/>
</dbReference>
<organism evidence="10 11">
    <name type="scientific">Mycoplasma anserisalpingitidis</name>
    <dbReference type="NCBI Taxonomy" id="519450"/>
    <lineage>
        <taxon>Bacteria</taxon>
        <taxon>Bacillati</taxon>
        <taxon>Mycoplasmatota</taxon>
        <taxon>Mollicutes</taxon>
        <taxon>Mycoplasmataceae</taxon>
        <taxon>Mycoplasma</taxon>
    </lineage>
</organism>
<feature type="binding site" evidence="8">
    <location>
        <position position="159"/>
    </location>
    <ligand>
        <name>L-tyrosine</name>
        <dbReference type="ChEBI" id="CHEBI:58315"/>
    </ligand>
</feature>
<reference evidence="10 11" key="1">
    <citation type="journal article" date="2019" name="Microbiol. Resour. Announc.">
        <title>Complete Genome Sequences of Three Mycoplasma anserisalpingitis (Mycoplasma sp. 1220) Strains.</title>
        <authorList>
            <person name="Grozner D."/>
            <person name="Forro B."/>
            <person name="Kovacs A.B."/>
            <person name="Marton S."/>
            <person name="Banyai K."/>
            <person name="Kreizinger Z."/>
            <person name="Sulyok K.M."/>
            <person name="Gyuranecz M."/>
        </authorList>
    </citation>
    <scope>NUCLEOTIDE SEQUENCE [LARGE SCALE GENOMIC DNA]</scope>
    <source>
        <strain evidence="10 11">ATCC:BAA-2147</strain>
    </source>
</reference>
<proteinExistence type="inferred from homology"/>
<dbReference type="InterPro" id="IPR054608">
    <property type="entry name" value="SYY-like_C"/>
</dbReference>
<dbReference type="InterPro" id="IPR014729">
    <property type="entry name" value="Rossmann-like_a/b/a_fold"/>
</dbReference>
<feature type="domain" description="Tyrosine--tRNA ligase SYY-like C-terminal" evidence="9">
    <location>
        <begin position="328"/>
        <end position="405"/>
    </location>
</feature>